<dbReference type="AlphaFoldDB" id="A0A517T8F4"/>
<keyword evidence="1" id="KW-0472">Membrane</keyword>
<protein>
    <submittedName>
        <fullName evidence="2">Uncharacterized protein</fullName>
    </submittedName>
</protein>
<dbReference type="KEGG" id="chya:V22_18920"/>
<evidence type="ECO:0000313" key="2">
    <source>
        <dbReference type="EMBL" id="QDT64652.1"/>
    </source>
</evidence>
<dbReference type="EMBL" id="CP036316">
    <property type="protein sequence ID" value="QDT64652.1"/>
    <property type="molecule type" value="Genomic_DNA"/>
</dbReference>
<evidence type="ECO:0000313" key="3">
    <source>
        <dbReference type="Proteomes" id="UP000319976"/>
    </source>
</evidence>
<keyword evidence="1" id="KW-0812">Transmembrane</keyword>
<keyword evidence="1" id="KW-1133">Transmembrane helix</keyword>
<evidence type="ECO:0000256" key="1">
    <source>
        <dbReference type="SAM" id="Phobius"/>
    </source>
</evidence>
<gene>
    <name evidence="2" type="ORF">V22_18920</name>
</gene>
<sequence>MWEFIQNTWVSFIGLMVFYWEFAIDCWNSMGPLEYAIVLGLIALGGFLLMQKGPKRI</sequence>
<organism evidence="2 3">
    <name type="scientific">Calycomorphotria hydatis</name>
    <dbReference type="NCBI Taxonomy" id="2528027"/>
    <lineage>
        <taxon>Bacteria</taxon>
        <taxon>Pseudomonadati</taxon>
        <taxon>Planctomycetota</taxon>
        <taxon>Planctomycetia</taxon>
        <taxon>Planctomycetales</taxon>
        <taxon>Planctomycetaceae</taxon>
        <taxon>Calycomorphotria</taxon>
    </lineage>
</organism>
<dbReference type="RefSeq" id="WP_197440042.1">
    <property type="nucleotide sequence ID" value="NZ_CP036316.1"/>
</dbReference>
<accession>A0A517T8F4</accession>
<reference evidence="2 3" key="1">
    <citation type="submission" date="2019-02" db="EMBL/GenBank/DDBJ databases">
        <title>Deep-cultivation of Planctomycetes and their phenomic and genomic characterization uncovers novel biology.</title>
        <authorList>
            <person name="Wiegand S."/>
            <person name="Jogler M."/>
            <person name="Boedeker C."/>
            <person name="Pinto D."/>
            <person name="Vollmers J."/>
            <person name="Rivas-Marin E."/>
            <person name="Kohn T."/>
            <person name="Peeters S.H."/>
            <person name="Heuer A."/>
            <person name="Rast P."/>
            <person name="Oberbeckmann S."/>
            <person name="Bunk B."/>
            <person name="Jeske O."/>
            <person name="Meyerdierks A."/>
            <person name="Storesund J.E."/>
            <person name="Kallscheuer N."/>
            <person name="Luecker S."/>
            <person name="Lage O.M."/>
            <person name="Pohl T."/>
            <person name="Merkel B.J."/>
            <person name="Hornburger P."/>
            <person name="Mueller R.-W."/>
            <person name="Bruemmer F."/>
            <person name="Labrenz M."/>
            <person name="Spormann A.M."/>
            <person name="Op den Camp H."/>
            <person name="Overmann J."/>
            <person name="Amann R."/>
            <person name="Jetten M.S.M."/>
            <person name="Mascher T."/>
            <person name="Medema M.H."/>
            <person name="Devos D.P."/>
            <person name="Kaster A.-K."/>
            <person name="Ovreas L."/>
            <person name="Rohde M."/>
            <person name="Galperin M.Y."/>
            <person name="Jogler C."/>
        </authorList>
    </citation>
    <scope>NUCLEOTIDE SEQUENCE [LARGE SCALE GENOMIC DNA]</scope>
    <source>
        <strain evidence="2 3">V22</strain>
    </source>
</reference>
<proteinExistence type="predicted"/>
<keyword evidence="3" id="KW-1185">Reference proteome</keyword>
<feature type="transmembrane region" description="Helical" evidence="1">
    <location>
        <begin position="33"/>
        <end position="50"/>
    </location>
</feature>
<name>A0A517T8F4_9PLAN</name>
<dbReference type="Proteomes" id="UP000319976">
    <property type="component" value="Chromosome"/>
</dbReference>